<evidence type="ECO:0000313" key="8">
    <source>
        <dbReference type="EnsemblMetazoa" id="CapteP226797"/>
    </source>
</evidence>
<dbReference type="Proteomes" id="UP000014760">
    <property type="component" value="Unassembled WGS sequence"/>
</dbReference>
<reference evidence="8" key="3">
    <citation type="submission" date="2015-06" db="UniProtKB">
        <authorList>
            <consortium name="EnsemblMetazoa"/>
        </authorList>
    </citation>
    <scope>IDENTIFICATION</scope>
</reference>
<feature type="compositionally biased region" description="Polar residues" evidence="5">
    <location>
        <begin position="1"/>
        <end position="10"/>
    </location>
</feature>
<dbReference type="EMBL" id="KB291798">
    <property type="protein sequence ID" value="ELU18917.1"/>
    <property type="molecule type" value="Genomic_DNA"/>
</dbReference>
<keyword evidence="9" id="KW-1185">Reference proteome</keyword>
<proteinExistence type="predicted"/>
<feature type="region of interest" description="Disordered" evidence="5">
    <location>
        <begin position="150"/>
        <end position="218"/>
    </location>
</feature>
<dbReference type="GO" id="GO:0006511">
    <property type="term" value="P:ubiquitin-dependent protein catabolic process"/>
    <property type="evidence" value="ECO:0007669"/>
    <property type="project" value="TreeGrafter"/>
</dbReference>
<reference evidence="9" key="1">
    <citation type="submission" date="2012-12" db="EMBL/GenBank/DDBJ databases">
        <authorList>
            <person name="Hellsten U."/>
            <person name="Grimwood J."/>
            <person name="Chapman J.A."/>
            <person name="Shapiro H."/>
            <person name="Aerts A."/>
            <person name="Otillar R.P."/>
            <person name="Terry A.Y."/>
            <person name="Boore J.L."/>
            <person name="Simakov O."/>
            <person name="Marletaz F."/>
            <person name="Cho S.-J."/>
            <person name="Edsinger-Gonzales E."/>
            <person name="Havlak P."/>
            <person name="Kuo D.-H."/>
            <person name="Larsson T."/>
            <person name="Lv J."/>
            <person name="Arendt D."/>
            <person name="Savage R."/>
            <person name="Osoegawa K."/>
            <person name="de Jong P."/>
            <person name="Lindberg D.R."/>
            <person name="Seaver E.C."/>
            <person name="Weisblat D.A."/>
            <person name="Putnam N.H."/>
            <person name="Grigoriev I.V."/>
            <person name="Rokhsar D.S."/>
        </authorList>
    </citation>
    <scope>NUCLEOTIDE SEQUENCE</scope>
    <source>
        <strain evidence="9">I ESC-2004</strain>
    </source>
</reference>
<evidence type="ECO:0000259" key="6">
    <source>
        <dbReference type="PROSITE" id="PS50089"/>
    </source>
</evidence>
<dbReference type="AlphaFoldDB" id="N1PB54"/>
<dbReference type="InterPro" id="IPR001841">
    <property type="entry name" value="Znf_RING"/>
</dbReference>
<dbReference type="OrthoDB" id="21204at2759"/>
<evidence type="ECO:0000256" key="3">
    <source>
        <dbReference type="ARBA" id="ARBA00022833"/>
    </source>
</evidence>
<feature type="region of interest" description="Disordered" evidence="5">
    <location>
        <begin position="1"/>
        <end position="21"/>
    </location>
</feature>
<feature type="compositionally biased region" description="Basic residues" evidence="5">
    <location>
        <begin position="366"/>
        <end position="377"/>
    </location>
</feature>
<dbReference type="SUPFAM" id="SSF57850">
    <property type="entry name" value="RING/U-box"/>
    <property type="match status" value="1"/>
</dbReference>
<dbReference type="GO" id="GO:0008270">
    <property type="term" value="F:zinc ion binding"/>
    <property type="evidence" value="ECO:0007669"/>
    <property type="project" value="UniProtKB-KW"/>
</dbReference>
<feature type="compositionally biased region" description="Polar residues" evidence="5">
    <location>
        <begin position="152"/>
        <end position="169"/>
    </location>
</feature>
<name>N1PB54_CAPTE</name>
<feature type="compositionally biased region" description="Acidic residues" evidence="5">
    <location>
        <begin position="388"/>
        <end position="397"/>
    </location>
</feature>
<dbReference type="PROSITE" id="PS50089">
    <property type="entry name" value="ZF_RING_2"/>
    <property type="match status" value="1"/>
</dbReference>
<dbReference type="InterPro" id="IPR013083">
    <property type="entry name" value="Znf_RING/FYVE/PHD"/>
</dbReference>
<dbReference type="PANTHER" id="PTHR45931:SF3">
    <property type="entry name" value="RING ZINC FINGER-CONTAINING PROTEIN"/>
    <property type="match status" value="1"/>
</dbReference>
<feature type="compositionally biased region" description="Basic residues" evidence="5">
    <location>
        <begin position="170"/>
        <end position="180"/>
    </location>
</feature>
<evidence type="ECO:0000313" key="7">
    <source>
        <dbReference type="EMBL" id="ELU18917.1"/>
    </source>
</evidence>
<protein>
    <recommendedName>
        <fullName evidence="6">RING-type domain-containing protein</fullName>
    </recommendedName>
</protein>
<dbReference type="SMART" id="SM00184">
    <property type="entry name" value="RING"/>
    <property type="match status" value="1"/>
</dbReference>
<dbReference type="InterPro" id="IPR051834">
    <property type="entry name" value="RING_finger_E3_ligase"/>
</dbReference>
<dbReference type="Gene3D" id="3.30.40.10">
    <property type="entry name" value="Zinc/RING finger domain, C3HC4 (zinc finger)"/>
    <property type="match status" value="1"/>
</dbReference>
<sequence length="613" mass="67009">MPNTQMTTSCPALGQQLEDVRPKSLSQSCVLTLDDGKPEHVEDVREEKIKKWKQAGGALRRVLSRITKTRGSKKTPAKSGLDLESNHPPKKTCKRLQAVEKKVTSPAADDPMNAMLADFQSAEAAVEPPAPETPKRPMSTFAELKEKIRRMTSASGGSRQSSRNISGNSSKKRHKVLRHSKSQDSGDKGPGESSESESDDFRMQKPHKSTQRHFAKEKRKSIDNAAFSLLKCGIGPGLSQVGEDVQQSLDLSDSLISDGEIVPDTQSTVKALPKATASNVPLSKGAVSLLKEAESFANLADVESCNSDGEVNSDDQHETTQKSVRNSAGIRGSRKDSGSSAHTLCSTSEDEQLAAGLIHCENYSHHRNSGTLRKRSPPKTTGWAMGDEGSDDESDLFDDLPDLRLHLPNSSSSDADRSPVLRISHADMDRLPNILSTSSSSEEEEGADADDEFECDCPLCRFHRGGSRDSGWPAAETLEDASRAMFNESEADEAQAREFAHMLLSDQGQHDSLLEMMFQNVILQMISVYPDLLNDQAPPPISPTRFTELPTIQISQPLLEKDNTCPICLCSFEISEEAKILPCQHHFHTLCIQAWLKKSGTCPVCRHVLAAKS</sequence>
<dbReference type="EMBL" id="AMQN01000059">
    <property type="status" value="NOT_ANNOTATED_CDS"/>
    <property type="molecule type" value="Genomic_DNA"/>
</dbReference>
<keyword evidence="2 4" id="KW-0863">Zinc-finger</keyword>
<evidence type="ECO:0000256" key="4">
    <source>
        <dbReference type="PROSITE-ProRule" id="PRU00175"/>
    </source>
</evidence>
<evidence type="ECO:0000313" key="9">
    <source>
        <dbReference type="Proteomes" id="UP000014760"/>
    </source>
</evidence>
<feature type="compositionally biased region" description="Basic and acidic residues" evidence="5">
    <location>
        <begin position="181"/>
        <end position="190"/>
    </location>
</feature>
<dbReference type="OMA" id="ESHEDNG"/>
<dbReference type="PANTHER" id="PTHR45931">
    <property type="entry name" value="SI:CH211-59O9.10"/>
    <property type="match status" value="1"/>
</dbReference>
<dbReference type="EnsemblMetazoa" id="CapteT226797">
    <property type="protein sequence ID" value="CapteP226797"/>
    <property type="gene ID" value="CapteG226797"/>
</dbReference>
<feature type="domain" description="RING-type" evidence="6">
    <location>
        <begin position="565"/>
        <end position="606"/>
    </location>
</feature>
<dbReference type="Pfam" id="PF13639">
    <property type="entry name" value="zf-RING_2"/>
    <property type="match status" value="1"/>
</dbReference>
<evidence type="ECO:0000256" key="2">
    <source>
        <dbReference type="ARBA" id="ARBA00022771"/>
    </source>
</evidence>
<organism evidence="7">
    <name type="scientific">Capitella teleta</name>
    <name type="common">Polychaete worm</name>
    <dbReference type="NCBI Taxonomy" id="283909"/>
    <lineage>
        <taxon>Eukaryota</taxon>
        <taxon>Metazoa</taxon>
        <taxon>Spiralia</taxon>
        <taxon>Lophotrochozoa</taxon>
        <taxon>Annelida</taxon>
        <taxon>Polychaeta</taxon>
        <taxon>Sedentaria</taxon>
        <taxon>Scolecida</taxon>
        <taxon>Capitellidae</taxon>
        <taxon>Capitella</taxon>
    </lineage>
</organism>
<reference evidence="7 9" key="2">
    <citation type="journal article" date="2013" name="Nature">
        <title>Insights into bilaterian evolution from three spiralian genomes.</title>
        <authorList>
            <person name="Simakov O."/>
            <person name="Marletaz F."/>
            <person name="Cho S.J."/>
            <person name="Edsinger-Gonzales E."/>
            <person name="Havlak P."/>
            <person name="Hellsten U."/>
            <person name="Kuo D.H."/>
            <person name="Larsson T."/>
            <person name="Lv J."/>
            <person name="Arendt D."/>
            <person name="Savage R."/>
            <person name="Osoegawa K."/>
            <person name="de Jong P."/>
            <person name="Grimwood J."/>
            <person name="Chapman J.A."/>
            <person name="Shapiro H."/>
            <person name="Aerts A."/>
            <person name="Otillar R.P."/>
            <person name="Terry A.Y."/>
            <person name="Boore J.L."/>
            <person name="Grigoriev I.V."/>
            <person name="Lindberg D.R."/>
            <person name="Seaver E.C."/>
            <person name="Weisblat D.A."/>
            <person name="Putnam N.H."/>
            <person name="Rokhsar D.S."/>
        </authorList>
    </citation>
    <scope>NUCLEOTIDE SEQUENCE</scope>
    <source>
        <strain evidence="7 9">I ESC-2004</strain>
    </source>
</reference>
<feature type="compositionally biased region" description="Basic residues" evidence="5">
    <location>
        <begin position="204"/>
        <end position="218"/>
    </location>
</feature>
<keyword evidence="1" id="KW-0479">Metal-binding</keyword>
<feature type="region of interest" description="Disordered" evidence="5">
    <location>
        <begin position="366"/>
        <end position="397"/>
    </location>
</feature>
<dbReference type="GO" id="GO:0005634">
    <property type="term" value="C:nucleus"/>
    <property type="evidence" value="ECO:0007669"/>
    <property type="project" value="TreeGrafter"/>
</dbReference>
<evidence type="ECO:0000256" key="1">
    <source>
        <dbReference type="ARBA" id="ARBA00022723"/>
    </source>
</evidence>
<dbReference type="GO" id="GO:0061630">
    <property type="term" value="F:ubiquitin protein ligase activity"/>
    <property type="evidence" value="ECO:0007669"/>
    <property type="project" value="TreeGrafter"/>
</dbReference>
<feature type="region of interest" description="Disordered" evidence="5">
    <location>
        <begin position="305"/>
        <end position="346"/>
    </location>
</feature>
<dbReference type="CDD" id="cd16465">
    <property type="entry name" value="RING-H2_PJA1_2"/>
    <property type="match status" value="1"/>
</dbReference>
<evidence type="ECO:0000256" key="5">
    <source>
        <dbReference type="SAM" id="MobiDB-lite"/>
    </source>
</evidence>
<gene>
    <name evidence="7" type="ORF">CAPTEDRAFT_226797</name>
</gene>
<dbReference type="STRING" id="283909.N1PB54"/>
<dbReference type="HOGENOM" id="CLU_445677_0_0_1"/>
<accession>N1PB54</accession>
<feature type="region of interest" description="Disordered" evidence="5">
    <location>
        <begin position="68"/>
        <end position="115"/>
    </location>
</feature>
<keyword evidence="3" id="KW-0862">Zinc</keyword>